<dbReference type="PATRIC" id="fig|869719.3.peg.3647"/>
<evidence type="ECO:0000259" key="1">
    <source>
        <dbReference type="Pfam" id="PF01978"/>
    </source>
</evidence>
<keyword evidence="4" id="KW-1185">Reference proteome</keyword>
<name>A0A147I7R4_9SPHN</name>
<dbReference type="InterPro" id="IPR021586">
    <property type="entry name" value="Tscrpt_reg_TrmB_C"/>
</dbReference>
<accession>A0A147I7R4</accession>
<gene>
    <name evidence="3" type="ORF">NS334_04040</name>
</gene>
<evidence type="ECO:0008006" key="5">
    <source>
        <dbReference type="Google" id="ProtNLM"/>
    </source>
</evidence>
<dbReference type="Proteomes" id="UP000074310">
    <property type="component" value="Unassembled WGS sequence"/>
</dbReference>
<dbReference type="Gene3D" id="1.10.10.10">
    <property type="entry name" value="Winged helix-like DNA-binding domain superfamily/Winged helix DNA-binding domain"/>
    <property type="match status" value="1"/>
</dbReference>
<dbReference type="Pfam" id="PF11495">
    <property type="entry name" value="Regulator_TrmB"/>
    <property type="match status" value="1"/>
</dbReference>
<evidence type="ECO:0000259" key="2">
    <source>
        <dbReference type="Pfam" id="PF11495"/>
    </source>
</evidence>
<dbReference type="RefSeq" id="WP_058754689.1">
    <property type="nucleotide sequence ID" value="NZ_LDTB01000009.1"/>
</dbReference>
<evidence type="ECO:0000313" key="4">
    <source>
        <dbReference type="Proteomes" id="UP000074310"/>
    </source>
</evidence>
<feature type="domain" description="Transcription regulator TrmB N-terminal" evidence="1">
    <location>
        <begin position="7"/>
        <end position="74"/>
    </location>
</feature>
<sequence>MSANTALSAFGFTDLESTLYTELLRAAPATGYRLSQRVGKAPANVYQALKVMEQKGVLLASHGGDAVTYSPIPPAELFAALKRDFDQRHADAFKALTAVYQPTRSEDVFQLRSVQHVVERARAMIVEAREIVLFDLFPTIFDLFADDLAAARARGVTVAGIAYRPEHAGPTVPFNPEAAEFVGDRWPGIGVMIVADGAQHLMAQLSLDRAHVLNGLWSDSIFQSVTFHSYVAAHIRLVAFRSDPSDPLRTLSLQKAQPPGLQMLMAQRAE</sequence>
<reference evidence="3 4" key="1">
    <citation type="journal article" date="2016" name="Front. Microbiol.">
        <title>Genomic Resource of Rice Seed Associated Bacteria.</title>
        <authorList>
            <person name="Midha S."/>
            <person name="Bansal K."/>
            <person name="Sharma S."/>
            <person name="Kumar N."/>
            <person name="Patil P.P."/>
            <person name="Chaudhry V."/>
            <person name="Patil P.B."/>
        </authorList>
    </citation>
    <scope>NUCLEOTIDE SEQUENCE [LARGE SCALE GENOMIC DNA]</scope>
    <source>
        <strain evidence="3 4">NS334</strain>
    </source>
</reference>
<dbReference type="InterPro" id="IPR051797">
    <property type="entry name" value="TrmB-like"/>
</dbReference>
<dbReference type="InterPro" id="IPR002831">
    <property type="entry name" value="Tscrpt_reg_TrmB_N"/>
</dbReference>
<proteinExistence type="predicted"/>
<dbReference type="InterPro" id="IPR036390">
    <property type="entry name" value="WH_DNA-bd_sf"/>
</dbReference>
<dbReference type="AlphaFoldDB" id="A0A147I7R4"/>
<dbReference type="PANTHER" id="PTHR34293:SF1">
    <property type="entry name" value="HTH-TYPE TRANSCRIPTIONAL REGULATOR TRMBL2"/>
    <property type="match status" value="1"/>
</dbReference>
<dbReference type="Pfam" id="PF01978">
    <property type="entry name" value="TrmB"/>
    <property type="match status" value="1"/>
</dbReference>
<organism evidence="3 4">
    <name type="scientific">Sphingomonas endophytica</name>
    <dbReference type="NCBI Taxonomy" id="869719"/>
    <lineage>
        <taxon>Bacteria</taxon>
        <taxon>Pseudomonadati</taxon>
        <taxon>Pseudomonadota</taxon>
        <taxon>Alphaproteobacteria</taxon>
        <taxon>Sphingomonadales</taxon>
        <taxon>Sphingomonadaceae</taxon>
        <taxon>Sphingomonas</taxon>
    </lineage>
</organism>
<dbReference type="PANTHER" id="PTHR34293">
    <property type="entry name" value="HTH-TYPE TRANSCRIPTIONAL REGULATOR TRMBL2"/>
    <property type="match status" value="1"/>
</dbReference>
<comment type="caution">
    <text evidence="3">The sequence shown here is derived from an EMBL/GenBank/DDBJ whole genome shotgun (WGS) entry which is preliminary data.</text>
</comment>
<dbReference type="InterPro" id="IPR036388">
    <property type="entry name" value="WH-like_DNA-bd_sf"/>
</dbReference>
<protein>
    <recommendedName>
        <fullName evidence="5">Transcription regulator TrmB N-terminal domain-containing protein</fullName>
    </recommendedName>
</protein>
<dbReference type="EMBL" id="LDTB01000009">
    <property type="protein sequence ID" value="KTT75020.1"/>
    <property type="molecule type" value="Genomic_DNA"/>
</dbReference>
<dbReference type="OrthoDB" id="1493540at2"/>
<feature type="domain" description="Transcription regulator TrmB C-terminal" evidence="2">
    <location>
        <begin position="111"/>
        <end position="206"/>
    </location>
</feature>
<evidence type="ECO:0000313" key="3">
    <source>
        <dbReference type="EMBL" id="KTT75020.1"/>
    </source>
</evidence>
<dbReference type="SUPFAM" id="SSF46785">
    <property type="entry name" value="Winged helix' DNA-binding domain"/>
    <property type="match status" value="1"/>
</dbReference>